<organism evidence="5 6">
    <name type="scientific">Multifurca ochricompacta</name>
    <dbReference type="NCBI Taxonomy" id="376703"/>
    <lineage>
        <taxon>Eukaryota</taxon>
        <taxon>Fungi</taxon>
        <taxon>Dikarya</taxon>
        <taxon>Basidiomycota</taxon>
        <taxon>Agaricomycotina</taxon>
        <taxon>Agaricomycetes</taxon>
        <taxon>Russulales</taxon>
        <taxon>Russulaceae</taxon>
        <taxon>Multifurca</taxon>
    </lineage>
</organism>
<dbReference type="InterPro" id="IPR006680">
    <property type="entry name" value="Amidohydro-rel"/>
</dbReference>
<dbReference type="PANTHER" id="PTHR21240:SF28">
    <property type="entry name" value="ISO-OROTATE DECARBOXYLASE (EUROFUNG)"/>
    <property type="match status" value="1"/>
</dbReference>
<proteinExistence type="inferred from homology"/>
<evidence type="ECO:0000256" key="1">
    <source>
        <dbReference type="ARBA" id="ARBA00022793"/>
    </source>
</evidence>
<dbReference type="EMBL" id="WTXG01000002">
    <property type="protein sequence ID" value="KAI0306860.1"/>
    <property type="molecule type" value="Genomic_DNA"/>
</dbReference>
<evidence type="ECO:0000313" key="5">
    <source>
        <dbReference type="EMBL" id="KAI0306860.1"/>
    </source>
</evidence>
<accession>A0AAD4MB19</accession>
<dbReference type="AlphaFoldDB" id="A0AAD4MB19"/>
<reference evidence="5" key="1">
    <citation type="journal article" date="2022" name="New Phytol.">
        <title>Evolutionary transition to the ectomycorrhizal habit in the genomes of a hyperdiverse lineage of mushroom-forming fungi.</title>
        <authorList>
            <person name="Looney B."/>
            <person name="Miyauchi S."/>
            <person name="Morin E."/>
            <person name="Drula E."/>
            <person name="Courty P.E."/>
            <person name="Kohler A."/>
            <person name="Kuo A."/>
            <person name="LaButti K."/>
            <person name="Pangilinan J."/>
            <person name="Lipzen A."/>
            <person name="Riley R."/>
            <person name="Andreopoulos W."/>
            <person name="He G."/>
            <person name="Johnson J."/>
            <person name="Nolan M."/>
            <person name="Tritt A."/>
            <person name="Barry K.W."/>
            <person name="Grigoriev I.V."/>
            <person name="Nagy L.G."/>
            <person name="Hibbett D."/>
            <person name="Henrissat B."/>
            <person name="Matheny P.B."/>
            <person name="Labbe J."/>
            <person name="Martin F.M."/>
        </authorList>
    </citation>
    <scope>NUCLEOTIDE SEQUENCE</scope>
    <source>
        <strain evidence="5">BPL690</strain>
    </source>
</reference>
<dbReference type="InterPro" id="IPR032465">
    <property type="entry name" value="ACMSD"/>
</dbReference>
<protein>
    <recommendedName>
        <fullName evidence="4">Amidohydrolase-related domain-containing protein</fullName>
    </recommendedName>
</protein>
<keyword evidence="2 3" id="KW-0456">Lyase</keyword>
<keyword evidence="1 3" id="KW-0210">Decarboxylase</keyword>
<comment type="similarity">
    <text evidence="3">Belongs to the metallo-dependent hydrolases superfamily.</text>
</comment>
<evidence type="ECO:0000313" key="6">
    <source>
        <dbReference type="Proteomes" id="UP001203297"/>
    </source>
</evidence>
<comment type="caution">
    <text evidence="5">The sequence shown here is derived from an EMBL/GenBank/DDBJ whole genome shotgun (WGS) entry which is preliminary data.</text>
</comment>
<evidence type="ECO:0000259" key="4">
    <source>
        <dbReference type="Pfam" id="PF04909"/>
    </source>
</evidence>
<dbReference type="Proteomes" id="UP001203297">
    <property type="component" value="Unassembled WGS sequence"/>
</dbReference>
<dbReference type="PANTHER" id="PTHR21240">
    <property type="entry name" value="2-AMINO-3-CARBOXYLMUCONATE-6-SEMIALDEHYDE DECARBOXYLASE"/>
    <property type="match status" value="1"/>
</dbReference>
<feature type="domain" description="Amidohydrolase-related" evidence="4">
    <location>
        <begin position="8"/>
        <end position="306"/>
    </location>
</feature>
<dbReference type="GO" id="GO:0019748">
    <property type="term" value="P:secondary metabolic process"/>
    <property type="evidence" value="ECO:0007669"/>
    <property type="project" value="TreeGrafter"/>
</dbReference>
<dbReference type="GO" id="GO:0005829">
    <property type="term" value="C:cytosol"/>
    <property type="evidence" value="ECO:0007669"/>
    <property type="project" value="TreeGrafter"/>
</dbReference>
<gene>
    <name evidence="5" type="ORF">B0F90DRAFT_1683038</name>
</gene>
<dbReference type="GO" id="GO:0016831">
    <property type="term" value="F:carboxy-lyase activity"/>
    <property type="evidence" value="ECO:0007669"/>
    <property type="project" value="UniProtKB-KW"/>
</dbReference>
<name>A0AAD4MB19_9AGAM</name>
<keyword evidence="6" id="KW-1185">Reference proteome</keyword>
<dbReference type="Pfam" id="PF04909">
    <property type="entry name" value="Amidohydro_2"/>
    <property type="match status" value="1"/>
</dbReference>
<evidence type="ECO:0000256" key="2">
    <source>
        <dbReference type="ARBA" id="ARBA00023239"/>
    </source>
</evidence>
<dbReference type="Gene3D" id="3.20.20.140">
    <property type="entry name" value="Metal-dependent hydrolases"/>
    <property type="match status" value="1"/>
</dbReference>
<dbReference type="SUPFAM" id="SSF51556">
    <property type="entry name" value="Metallo-dependent hydrolases"/>
    <property type="match status" value="1"/>
</dbReference>
<sequence length="396" mass="43174">MSLRKLLVDVHTHVYLPRYASVLRSRSNAPRILTRYTPSGQSEDRLLILDDEPSGGRPVGAQYWDRDEKLKFMDRHGIDISFVSSANPWLDFLPFSEAQTLARELNADLESYCATGPSVVSDANFKRLYGFGLLPLVPGAPAESLPAAVSQLANEHPHIRGVIIGTRGAGLGLDDPALEPLWASLAETGLVVFLHPHYGVGAQAWGTRENGHVLPLALGFPFETTTAITRLILAGVLDRHPDLRILLAHSGGALPQLSSRLASCIDHDPVLLGRLAHDARWYLGRLWFDAVAYGAAELDFVSEAVGRANRYARGGGKERKEGSSRMLFGTDHPFFPPLGETEKWRSVVENLEAIEGVERWSEEEKAGVRGGNALRLFGLLGTTKMTTGTGGEGSKQ</sequence>
<dbReference type="GO" id="GO:0016787">
    <property type="term" value="F:hydrolase activity"/>
    <property type="evidence" value="ECO:0007669"/>
    <property type="project" value="InterPro"/>
</dbReference>
<evidence type="ECO:0000256" key="3">
    <source>
        <dbReference type="RuleBase" id="RU366045"/>
    </source>
</evidence>
<dbReference type="InterPro" id="IPR032466">
    <property type="entry name" value="Metal_Hydrolase"/>
</dbReference>